<evidence type="ECO:0000313" key="2">
    <source>
        <dbReference type="Proteomes" id="UP000054928"/>
    </source>
</evidence>
<dbReference type="EMBL" id="CCYD01000810">
    <property type="protein sequence ID" value="CEG44034.1"/>
    <property type="molecule type" value="Genomic_DNA"/>
</dbReference>
<name>A0A0P1AR21_PLAHL</name>
<keyword evidence="2" id="KW-1185">Reference proteome</keyword>
<dbReference type="AlphaFoldDB" id="A0A0P1AR21"/>
<dbReference type="RefSeq" id="XP_024580403.1">
    <property type="nucleotide sequence ID" value="XM_024730091.1"/>
</dbReference>
<evidence type="ECO:0000313" key="1">
    <source>
        <dbReference type="EMBL" id="CEG44034.1"/>
    </source>
</evidence>
<accession>A0A0P1AR21</accession>
<reference evidence="2" key="1">
    <citation type="submission" date="2014-09" db="EMBL/GenBank/DDBJ databases">
        <authorList>
            <person name="Sharma Rahul"/>
            <person name="Thines Marco"/>
        </authorList>
    </citation>
    <scope>NUCLEOTIDE SEQUENCE [LARGE SCALE GENOMIC DNA]</scope>
</reference>
<organism evidence="1 2">
    <name type="scientific">Plasmopara halstedii</name>
    <name type="common">Downy mildew of sunflower</name>
    <dbReference type="NCBI Taxonomy" id="4781"/>
    <lineage>
        <taxon>Eukaryota</taxon>
        <taxon>Sar</taxon>
        <taxon>Stramenopiles</taxon>
        <taxon>Oomycota</taxon>
        <taxon>Peronosporomycetes</taxon>
        <taxon>Peronosporales</taxon>
        <taxon>Peronosporaceae</taxon>
        <taxon>Plasmopara</taxon>
    </lineage>
</organism>
<dbReference type="GeneID" id="36409359"/>
<dbReference type="Proteomes" id="UP000054928">
    <property type="component" value="Unassembled WGS sequence"/>
</dbReference>
<sequence length="87" mass="9407">MSQVVGVPIVSKVSRDIITKQLQYVMLPAAFREKCGYKAQMTFDAVSSSFKCAICGAYEVVAKNGRGFIVRRPGIGKSVSTLSLVAF</sequence>
<protein>
    <submittedName>
        <fullName evidence="1">Uncharacterized protein</fullName>
    </submittedName>
</protein>
<proteinExistence type="predicted"/>
<dbReference type="OrthoDB" id="89663at2759"/>